<feature type="compositionally biased region" description="Basic and acidic residues" evidence="1">
    <location>
        <begin position="99"/>
        <end position="172"/>
    </location>
</feature>
<dbReference type="OrthoDB" id="2431475at2759"/>
<proteinExistence type="predicted"/>
<dbReference type="Proteomes" id="UP000714275">
    <property type="component" value="Unassembled WGS sequence"/>
</dbReference>
<evidence type="ECO:0000256" key="1">
    <source>
        <dbReference type="SAM" id="MobiDB-lite"/>
    </source>
</evidence>
<dbReference type="AlphaFoldDB" id="A0A9P7D598"/>
<reference evidence="2" key="1">
    <citation type="journal article" date="2020" name="New Phytol.">
        <title>Comparative genomics reveals dynamic genome evolution in host specialist ectomycorrhizal fungi.</title>
        <authorList>
            <person name="Lofgren L.A."/>
            <person name="Nguyen N.H."/>
            <person name="Vilgalys R."/>
            <person name="Ruytinx J."/>
            <person name="Liao H.L."/>
            <person name="Branco S."/>
            <person name="Kuo A."/>
            <person name="LaButti K."/>
            <person name="Lipzen A."/>
            <person name="Andreopoulos W."/>
            <person name="Pangilinan J."/>
            <person name="Riley R."/>
            <person name="Hundley H."/>
            <person name="Na H."/>
            <person name="Barry K."/>
            <person name="Grigoriev I.V."/>
            <person name="Stajich J.E."/>
            <person name="Kennedy P.G."/>
        </authorList>
    </citation>
    <scope>NUCLEOTIDE SEQUENCE</scope>
    <source>
        <strain evidence="2">DOB743</strain>
    </source>
</reference>
<protein>
    <recommendedName>
        <fullName evidence="4">Pre-mRNA-splicing factor 38B</fullName>
    </recommendedName>
</protein>
<gene>
    <name evidence="2" type="ORF">EV702DRAFT_1043530</name>
</gene>
<dbReference type="PANTHER" id="PTHR40132:SF1">
    <property type="entry name" value="PRE-MRNA-SPLICING FACTOR 38B"/>
    <property type="match status" value="1"/>
</dbReference>
<feature type="region of interest" description="Disordered" evidence="1">
    <location>
        <begin position="97"/>
        <end position="371"/>
    </location>
</feature>
<name>A0A9P7D598_9AGAM</name>
<sequence>MSKSSLSSVVSSLVRASMGTAVSSSITDDDLDRHVAELILREAKQKAESYGEVGIRAYLPTAPDPNAPRPNKRFLSSIIKSTDDHNKTIFRAQALAAQEIKREKDERERRDRKARAEEAAAAERMRRRRPDHDEHSWDSRRERDRRRDKDQIREKEKSSGRRHKDDKDDDSHYRKRSSRRRHQSRSASKEWDTDAKHRKSSRRSPSPDRASSSDNRQHRRHRRHDDDNPQKKRRHTSRSTSPRRNESPAQPIPEISVSRKRTRSVSLSDDDYGKTTKQARHLSRRNTRSPSRSSLTSPDDEAVEFTEEVLPSFKGKSGASDEFSKPPPRTLSPFPPPRRPQHAVASSGSYHTVRSPSLSPPPLPSARLPSKMDKYFQDSYDPRLDVTTLPVPNVPATGLVSDAEFEGWDAMLELIRQRREDKAEKKRLERLGISKDKIDKKGTDSGVADRWASGGDNIMDIEYKKRGTVREWDLGKEGF</sequence>
<feature type="compositionally biased region" description="Basic residues" evidence="1">
    <location>
        <begin position="173"/>
        <end position="184"/>
    </location>
</feature>
<evidence type="ECO:0000313" key="3">
    <source>
        <dbReference type="Proteomes" id="UP000714275"/>
    </source>
</evidence>
<keyword evidence="3" id="KW-1185">Reference proteome</keyword>
<feature type="compositionally biased region" description="Low complexity" evidence="1">
    <location>
        <begin position="203"/>
        <end position="214"/>
    </location>
</feature>
<feature type="compositionally biased region" description="Basic residues" evidence="1">
    <location>
        <begin position="277"/>
        <end position="287"/>
    </location>
</feature>
<feature type="compositionally biased region" description="Pro residues" evidence="1">
    <location>
        <begin position="325"/>
        <end position="338"/>
    </location>
</feature>
<comment type="caution">
    <text evidence="2">The sequence shown here is derived from an EMBL/GenBank/DDBJ whole genome shotgun (WGS) entry which is preliminary data.</text>
</comment>
<organism evidence="2 3">
    <name type="scientific">Suillus placidus</name>
    <dbReference type="NCBI Taxonomy" id="48579"/>
    <lineage>
        <taxon>Eukaryota</taxon>
        <taxon>Fungi</taxon>
        <taxon>Dikarya</taxon>
        <taxon>Basidiomycota</taxon>
        <taxon>Agaricomycotina</taxon>
        <taxon>Agaricomycetes</taxon>
        <taxon>Agaricomycetidae</taxon>
        <taxon>Boletales</taxon>
        <taxon>Suillineae</taxon>
        <taxon>Suillaceae</taxon>
        <taxon>Suillus</taxon>
    </lineage>
</organism>
<accession>A0A9P7D598</accession>
<dbReference type="PANTHER" id="PTHR40132">
    <property type="entry name" value="PRE-MRNA-SPLICING FACTOR 38B"/>
    <property type="match status" value="1"/>
</dbReference>
<evidence type="ECO:0008006" key="4">
    <source>
        <dbReference type="Google" id="ProtNLM"/>
    </source>
</evidence>
<evidence type="ECO:0000313" key="2">
    <source>
        <dbReference type="EMBL" id="KAG1779598.1"/>
    </source>
</evidence>
<feature type="compositionally biased region" description="Low complexity" evidence="1">
    <location>
        <begin position="288"/>
        <end position="297"/>
    </location>
</feature>
<dbReference type="EMBL" id="JABBWD010000011">
    <property type="protein sequence ID" value="KAG1779598.1"/>
    <property type="molecule type" value="Genomic_DNA"/>
</dbReference>
<feature type="compositionally biased region" description="Acidic residues" evidence="1">
    <location>
        <begin position="298"/>
        <end position="307"/>
    </location>
</feature>